<evidence type="ECO:0000313" key="2">
    <source>
        <dbReference type="Proteomes" id="UP000059680"/>
    </source>
</evidence>
<name>A0A0P0VCU2_ORYSJ</name>
<dbReference type="InParanoid" id="A0A0P0VCU2"/>
<keyword evidence="2" id="KW-1185">Reference proteome</keyword>
<proteinExistence type="predicted"/>
<accession>A0A0P0VCU2</accession>
<reference evidence="1 2" key="3">
    <citation type="journal article" date="2013" name="Rice">
        <title>Improvement of the Oryza sativa Nipponbare reference genome using next generation sequence and optical map data.</title>
        <authorList>
            <person name="Kawahara Y."/>
            <person name="de la Bastide M."/>
            <person name="Hamilton J.P."/>
            <person name="Kanamori H."/>
            <person name="McCombie W.R."/>
            <person name="Ouyang S."/>
            <person name="Schwartz D.C."/>
            <person name="Tanaka T."/>
            <person name="Wu J."/>
            <person name="Zhou S."/>
            <person name="Childs K.L."/>
            <person name="Davidson R.M."/>
            <person name="Lin H."/>
            <person name="Quesada-Ocampo L."/>
            <person name="Vaillancourt B."/>
            <person name="Sakai H."/>
            <person name="Lee S.S."/>
            <person name="Kim J."/>
            <person name="Numa H."/>
            <person name="Itoh T."/>
            <person name="Buell C.R."/>
            <person name="Matsumoto T."/>
        </authorList>
    </citation>
    <scope>NUCLEOTIDE SEQUENCE [LARGE SCALE GENOMIC DNA]</scope>
    <source>
        <strain evidence="2">cv. Nipponbare</strain>
    </source>
</reference>
<evidence type="ECO:0000313" key="1">
    <source>
        <dbReference type="EMBL" id="BAS76156.1"/>
    </source>
</evidence>
<organism evidence="1 2">
    <name type="scientific">Oryza sativa subsp. japonica</name>
    <name type="common">Rice</name>
    <dbReference type="NCBI Taxonomy" id="39947"/>
    <lineage>
        <taxon>Eukaryota</taxon>
        <taxon>Viridiplantae</taxon>
        <taxon>Streptophyta</taxon>
        <taxon>Embryophyta</taxon>
        <taxon>Tracheophyta</taxon>
        <taxon>Spermatophyta</taxon>
        <taxon>Magnoliopsida</taxon>
        <taxon>Liliopsida</taxon>
        <taxon>Poales</taxon>
        <taxon>Poaceae</taxon>
        <taxon>BOP clade</taxon>
        <taxon>Oryzoideae</taxon>
        <taxon>Oryzeae</taxon>
        <taxon>Oryzinae</taxon>
        <taxon>Oryza</taxon>
        <taxon>Oryza sativa</taxon>
    </lineage>
</organism>
<dbReference type="PaxDb" id="39947-A0A0P0VCU2"/>
<dbReference type="EMBL" id="AP014957">
    <property type="protein sequence ID" value="BAS76156.1"/>
    <property type="molecule type" value="Genomic_DNA"/>
</dbReference>
<reference evidence="2" key="1">
    <citation type="journal article" date="2005" name="Nature">
        <title>The map-based sequence of the rice genome.</title>
        <authorList>
            <consortium name="International rice genome sequencing project (IRGSP)"/>
            <person name="Matsumoto T."/>
            <person name="Wu J."/>
            <person name="Kanamori H."/>
            <person name="Katayose Y."/>
            <person name="Fujisawa M."/>
            <person name="Namiki N."/>
            <person name="Mizuno H."/>
            <person name="Yamamoto K."/>
            <person name="Antonio B.A."/>
            <person name="Baba T."/>
            <person name="Sakata K."/>
            <person name="Nagamura Y."/>
            <person name="Aoki H."/>
            <person name="Arikawa K."/>
            <person name="Arita K."/>
            <person name="Bito T."/>
            <person name="Chiden Y."/>
            <person name="Fujitsuka N."/>
            <person name="Fukunaka R."/>
            <person name="Hamada M."/>
            <person name="Harada C."/>
            <person name="Hayashi A."/>
            <person name="Hijishita S."/>
            <person name="Honda M."/>
            <person name="Hosokawa S."/>
            <person name="Ichikawa Y."/>
            <person name="Idonuma A."/>
            <person name="Iijima M."/>
            <person name="Ikeda M."/>
            <person name="Ikeno M."/>
            <person name="Ito K."/>
            <person name="Ito S."/>
            <person name="Ito T."/>
            <person name="Ito Y."/>
            <person name="Ito Y."/>
            <person name="Iwabuchi A."/>
            <person name="Kamiya K."/>
            <person name="Karasawa W."/>
            <person name="Kurita K."/>
            <person name="Katagiri S."/>
            <person name="Kikuta A."/>
            <person name="Kobayashi H."/>
            <person name="Kobayashi N."/>
            <person name="Machita K."/>
            <person name="Maehara T."/>
            <person name="Masukawa M."/>
            <person name="Mizubayashi T."/>
            <person name="Mukai Y."/>
            <person name="Nagasaki H."/>
            <person name="Nagata Y."/>
            <person name="Naito S."/>
            <person name="Nakashima M."/>
            <person name="Nakama Y."/>
            <person name="Nakamichi Y."/>
            <person name="Nakamura M."/>
            <person name="Meguro A."/>
            <person name="Negishi M."/>
            <person name="Ohta I."/>
            <person name="Ohta T."/>
            <person name="Okamoto M."/>
            <person name="Ono N."/>
            <person name="Saji S."/>
            <person name="Sakaguchi M."/>
            <person name="Sakai K."/>
            <person name="Shibata M."/>
            <person name="Shimokawa T."/>
            <person name="Song J."/>
            <person name="Takazaki Y."/>
            <person name="Terasawa K."/>
            <person name="Tsugane M."/>
            <person name="Tsuji K."/>
            <person name="Ueda S."/>
            <person name="Waki K."/>
            <person name="Yamagata H."/>
            <person name="Yamamoto M."/>
            <person name="Yamamoto S."/>
            <person name="Yamane H."/>
            <person name="Yoshiki S."/>
            <person name="Yoshihara R."/>
            <person name="Yukawa K."/>
            <person name="Zhong H."/>
            <person name="Yano M."/>
            <person name="Yuan Q."/>
            <person name="Ouyang S."/>
            <person name="Liu J."/>
            <person name="Jones K.M."/>
            <person name="Gansberger K."/>
            <person name="Moffat K."/>
            <person name="Hill J."/>
            <person name="Bera J."/>
            <person name="Fadrosh D."/>
            <person name="Jin S."/>
            <person name="Johri S."/>
            <person name="Kim M."/>
            <person name="Overton L."/>
            <person name="Reardon M."/>
            <person name="Tsitrin T."/>
            <person name="Vuong H."/>
            <person name="Weaver B."/>
            <person name="Ciecko A."/>
            <person name="Tallon L."/>
            <person name="Jackson J."/>
            <person name="Pai G."/>
            <person name="Aken S.V."/>
            <person name="Utterback T."/>
            <person name="Reidmuller S."/>
            <person name="Feldblyum T."/>
            <person name="Hsiao J."/>
            <person name="Zismann V."/>
            <person name="Iobst S."/>
            <person name="de Vazeille A.R."/>
            <person name="Buell C.R."/>
            <person name="Ying K."/>
            <person name="Li Y."/>
            <person name="Lu T."/>
            <person name="Huang Y."/>
            <person name="Zhao Q."/>
            <person name="Feng Q."/>
            <person name="Zhang L."/>
            <person name="Zhu J."/>
            <person name="Weng Q."/>
            <person name="Mu J."/>
            <person name="Lu Y."/>
            <person name="Fan D."/>
            <person name="Liu Y."/>
            <person name="Guan J."/>
            <person name="Zhang Y."/>
            <person name="Yu S."/>
            <person name="Liu X."/>
            <person name="Zhang Y."/>
            <person name="Hong G."/>
            <person name="Han B."/>
            <person name="Choisne N."/>
            <person name="Demange N."/>
            <person name="Orjeda G."/>
            <person name="Samain S."/>
            <person name="Cattolico L."/>
            <person name="Pelletier E."/>
            <person name="Couloux A."/>
            <person name="Segurens B."/>
            <person name="Wincker P."/>
            <person name="D'Hont A."/>
            <person name="Scarpelli C."/>
            <person name="Weissenbach J."/>
            <person name="Salanoubat M."/>
            <person name="Quetier F."/>
            <person name="Yu Y."/>
            <person name="Kim H.R."/>
            <person name="Rambo T."/>
            <person name="Currie J."/>
            <person name="Collura K."/>
            <person name="Luo M."/>
            <person name="Yang T."/>
            <person name="Ammiraju J.S.S."/>
            <person name="Engler F."/>
            <person name="Soderlund C."/>
            <person name="Wing R.A."/>
            <person name="Palmer L.E."/>
            <person name="de la Bastide M."/>
            <person name="Spiegel L."/>
            <person name="Nascimento L."/>
            <person name="Zutavern T."/>
            <person name="O'Shaughnessy A."/>
            <person name="Dike S."/>
            <person name="Dedhia N."/>
            <person name="Preston R."/>
            <person name="Balija V."/>
            <person name="McCombie W.R."/>
            <person name="Chow T."/>
            <person name="Chen H."/>
            <person name="Chung M."/>
            <person name="Chen C."/>
            <person name="Shaw J."/>
            <person name="Wu H."/>
            <person name="Hsiao K."/>
            <person name="Chao Y."/>
            <person name="Chu M."/>
            <person name="Cheng C."/>
            <person name="Hour A."/>
            <person name="Lee P."/>
            <person name="Lin S."/>
            <person name="Lin Y."/>
            <person name="Liou J."/>
            <person name="Liu S."/>
            <person name="Hsing Y."/>
            <person name="Raghuvanshi S."/>
            <person name="Mohanty A."/>
            <person name="Bharti A.K."/>
            <person name="Gaur A."/>
            <person name="Gupta V."/>
            <person name="Kumar D."/>
            <person name="Ravi V."/>
            <person name="Vij S."/>
            <person name="Kapur A."/>
            <person name="Khurana P."/>
            <person name="Khurana P."/>
            <person name="Khurana J.P."/>
            <person name="Tyagi A.K."/>
            <person name="Gaikwad K."/>
            <person name="Singh A."/>
            <person name="Dalal V."/>
            <person name="Srivastava S."/>
            <person name="Dixit A."/>
            <person name="Pal A.K."/>
            <person name="Ghazi I.A."/>
            <person name="Yadav M."/>
            <person name="Pandit A."/>
            <person name="Bhargava A."/>
            <person name="Sureshbabu K."/>
            <person name="Batra K."/>
            <person name="Sharma T.R."/>
            <person name="Mohapatra T."/>
            <person name="Singh N.K."/>
            <person name="Messing J."/>
            <person name="Nelson A.B."/>
            <person name="Fuks G."/>
            <person name="Kavchok S."/>
            <person name="Keizer G."/>
            <person name="Linton E."/>
            <person name="Llaca V."/>
            <person name="Song R."/>
            <person name="Tanyolac B."/>
            <person name="Young S."/>
            <person name="Ho-Il K."/>
            <person name="Hahn J.H."/>
            <person name="Sangsakoo G."/>
            <person name="Vanavichit A."/>
            <person name="de Mattos Luiz.A.T."/>
            <person name="Zimmer P.D."/>
            <person name="Malone G."/>
            <person name="Dellagostin O."/>
            <person name="de Oliveira A.C."/>
            <person name="Bevan M."/>
            <person name="Bancroft I."/>
            <person name="Minx P."/>
            <person name="Cordum H."/>
            <person name="Wilson R."/>
            <person name="Cheng Z."/>
            <person name="Jin W."/>
            <person name="Jiang J."/>
            <person name="Leong S.A."/>
            <person name="Iwama H."/>
            <person name="Gojobori T."/>
            <person name="Itoh T."/>
            <person name="Niimura Y."/>
            <person name="Fujii Y."/>
            <person name="Habara T."/>
            <person name="Sakai H."/>
            <person name="Sato Y."/>
            <person name="Wilson G."/>
            <person name="Kumar K."/>
            <person name="McCouch S."/>
            <person name="Juretic N."/>
            <person name="Hoen D."/>
            <person name="Wright S."/>
            <person name="Bruskiewich R."/>
            <person name="Bureau T."/>
            <person name="Miyao A."/>
            <person name="Hirochika H."/>
            <person name="Nishikawa T."/>
            <person name="Kadowaki K."/>
            <person name="Sugiura M."/>
            <person name="Burr B."/>
            <person name="Sasaki T."/>
        </authorList>
    </citation>
    <scope>NUCLEOTIDE SEQUENCE [LARGE SCALE GENOMIC DNA]</scope>
    <source>
        <strain evidence="2">cv. Nipponbare</strain>
    </source>
</reference>
<dbReference type="Proteomes" id="UP000059680">
    <property type="component" value="Chromosome 1"/>
</dbReference>
<sequence length="218" mass="23372">MSGGPSLGRLLEESDCGEAAGRRRLGRWNRDGGERELGFGRGRRGPCTPVTELHYIACDLNHAGQICGAVELAERDLVGSVSPTVQPKLSFSTSRHIMLLLLPSPTVTMSCCSSPIGPWPKVVAMGSRRSTRTGTTSLKAPFPCGSHSGAELQEKAEVNDGGGKVMLDGVRRTLPLFLCVCLCLFTKNQGAQRQRSVTEMVRSSSMRFIDCCLSSSVA</sequence>
<gene>
    <name evidence="1" type="ordered locus">Os01g0941300</name>
    <name evidence="1" type="ORF">OSNPB_010941300</name>
</gene>
<dbReference type="AlphaFoldDB" id="A0A0P0VCU2"/>
<protein>
    <submittedName>
        <fullName evidence="1">Os01g0941300 protein</fullName>
    </submittedName>
</protein>
<reference evidence="1 2" key="2">
    <citation type="journal article" date="2013" name="Plant Cell Physiol.">
        <title>Rice Annotation Project Database (RAP-DB): an integrative and interactive database for rice genomics.</title>
        <authorList>
            <person name="Sakai H."/>
            <person name="Lee S.S."/>
            <person name="Tanaka T."/>
            <person name="Numa H."/>
            <person name="Kim J."/>
            <person name="Kawahara Y."/>
            <person name="Wakimoto H."/>
            <person name="Yang C.C."/>
            <person name="Iwamoto M."/>
            <person name="Abe T."/>
            <person name="Yamada Y."/>
            <person name="Muto A."/>
            <person name="Inokuchi H."/>
            <person name="Ikemura T."/>
            <person name="Matsumoto T."/>
            <person name="Sasaki T."/>
            <person name="Itoh T."/>
        </authorList>
    </citation>
    <scope>NUCLEOTIDE SEQUENCE [LARGE SCALE GENOMIC DNA]</scope>
    <source>
        <strain evidence="2">cv. Nipponbare</strain>
    </source>
</reference>